<name>A0ABV4UEK0_9RHOO</name>
<evidence type="ECO:0000256" key="7">
    <source>
        <dbReference type="ARBA" id="ARBA00022741"/>
    </source>
</evidence>
<proteinExistence type="predicted"/>
<keyword evidence="4" id="KW-1003">Cell membrane</keyword>
<evidence type="ECO:0000259" key="12">
    <source>
        <dbReference type="PROSITE" id="PS50885"/>
    </source>
</evidence>
<protein>
    <recommendedName>
        <fullName evidence="3">histidine kinase</fullName>
        <ecNumber evidence="3">2.7.13.3</ecNumber>
    </recommendedName>
</protein>
<dbReference type="InterPro" id="IPR005467">
    <property type="entry name" value="His_kinase_dom"/>
</dbReference>
<keyword evidence="10" id="KW-1133">Transmembrane helix</keyword>
<accession>A0ABV4UEK0</accession>
<evidence type="ECO:0000256" key="1">
    <source>
        <dbReference type="ARBA" id="ARBA00000085"/>
    </source>
</evidence>
<gene>
    <name evidence="13" type="ORF">ABCS64_05490</name>
</gene>
<feature type="domain" description="Histidine kinase" evidence="11">
    <location>
        <begin position="236"/>
        <end position="470"/>
    </location>
</feature>
<dbReference type="SUPFAM" id="SSF47384">
    <property type="entry name" value="Homodimeric domain of signal transducing histidine kinase"/>
    <property type="match status" value="1"/>
</dbReference>
<feature type="transmembrane region" description="Helical" evidence="10">
    <location>
        <begin position="12"/>
        <end position="35"/>
    </location>
</feature>
<dbReference type="InterPro" id="IPR036890">
    <property type="entry name" value="HATPase_C_sf"/>
</dbReference>
<dbReference type="EMBL" id="JBEUWX010000002">
    <property type="protein sequence ID" value="MFA9949786.1"/>
    <property type="molecule type" value="Genomic_DNA"/>
</dbReference>
<reference evidence="14" key="1">
    <citation type="submission" date="2024-06" db="EMBL/GenBank/DDBJ databases">
        <title>Radixoralia hellwigii gen. nov., sp nov., isolated from a root canal in the human oral cavity.</title>
        <authorList>
            <person name="Bartsch S."/>
            <person name="Wittmer A."/>
            <person name="Schulz A.-K."/>
            <person name="Neumann-Schaal M."/>
            <person name="Wolf J."/>
            <person name="Gronow S."/>
            <person name="Tennert C."/>
            <person name="Haecker G."/>
            <person name="Cieplik F."/>
            <person name="Al-Ahmad A."/>
        </authorList>
    </citation>
    <scope>NUCLEOTIDE SEQUENCE [LARGE SCALE GENOMIC DNA]</scope>
    <source>
        <strain evidence="14">Wk13</strain>
    </source>
</reference>
<keyword evidence="8" id="KW-0418">Kinase</keyword>
<evidence type="ECO:0000256" key="8">
    <source>
        <dbReference type="ARBA" id="ARBA00022777"/>
    </source>
</evidence>
<sequence length="473" mass="50678">MNGLRQFFDSLAGRTLLLVLAVVAVAEIATFSLFFQQGRKSHGHQTARNVAGQVRLLQSLLPGLDVRARQRLEAAAPGEQWLQLRPDGTEVPPNRPAFGFAQGLGERVGQILGEPIELRQAGQARGNLWIGFAAGGERWWLILPPPRFRPRGMPPDLWLKLGVALSALSLIAGLFVRGIVGPLRRLDAAVTAAGDGRAHTVIPQGPREVRHLAEHHNAMQAQLTQAEAEQREMLASLTHDLRAPLARMRVRAALLEGDGERAGLERDIEDMDRIVGQCLSFLRSAPPHNGNGNTAVSAEKNCAPLVLADAVSDEVARQRELGRPVTMKVDAAAVSCAVAINHGSLHRLLDNLIDNALQYGEPPVEVTLTAEAAGMAERRKGKAMPAAETVEAPETVTLCISDHGCGILPEQRWRAFEAFAQIDPARATRGSCGLGLAIVRRIVEGCGGTVSLGEAASGGLAVSMRFPARPPEA</sequence>
<dbReference type="InterPro" id="IPR003594">
    <property type="entry name" value="HATPase_dom"/>
</dbReference>
<evidence type="ECO:0000313" key="14">
    <source>
        <dbReference type="Proteomes" id="UP001574673"/>
    </source>
</evidence>
<dbReference type="EC" id="2.7.13.3" evidence="3"/>
<organism evidence="13 14">
    <name type="scientific">Dentiradicibacter hellwigii</name>
    <dbReference type="NCBI Taxonomy" id="3149053"/>
    <lineage>
        <taxon>Bacteria</taxon>
        <taxon>Pseudomonadati</taxon>
        <taxon>Pseudomonadota</taxon>
        <taxon>Betaproteobacteria</taxon>
        <taxon>Rhodocyclales</taxon>
        <taxon>Rhodocyclaceae</taxon>
        <taxon>Dentiradicibacter</taxon>
    </lineage>
</organism>
<dbReference type="PRINTS" id="PR00344">
    <property type="entry name" value="BCTRLSENSOR"/>
</dbReference>
<dbReference type="Pfam" id="PF02518">
    <property type="entry name" value="HATPase_c"/>
    <property type="match status" value="1"/>
</dbReference>
<dbReference type="InterPro" id="IPR004358">
    <property type="entry name" value="Sig_transdc_His_kin-like_C"/>
</dbReference>
<dbReference type="PROSITE" id="PS50885">
    <property type="entry name" value="HAMP"/>
    <property type="match status" value="1"/>
</dbReference>
<feature type="domain" description="HAMP" evidence="12">
    <location>
        <begin position="177"/>
        <end position="228"/>
    </location>
</feature>
<evidence type="ECO:0000256" key="6">
    <source>
        <dbReference type="ARBA" id="ARBA00022679"/>
    </source>
</evidence>
<dbReference type="InterPro" id="IPR038421">
    <property type="entry name" value="RisS_PPD_sf"/>
</dbReference>
<evidence type="ECO:0000259" key="11">
    <source>
        <dbReference type="PROSITE" id="PS50109"/>
    </source>
</evidence>
<dbReference type="Gene3D" id="3.30.450.300">
    <property type="entry name" value="Sensor histidine kinase RisS, periplasmic domain"/>
    <property type="match status" value="1"/>
</dbReference>
<dbReference type="InterPro" id="IPR036097">
    <property type="entry name" value="HisK_dim/P_sf"/>
</dbReference>
<dbReference type="CDD" id="cd00082">
    <property type="entry name" value="HisKA"/>
    <property type="match status" value="1"/>
</dbReference>
<dbReference type="GO" id="GO:0005524">
    <property type="term" value="F:ATP binding"/>
    <property type="evidence" value="ECO:0007669"/>
    <property type="project" value="UniProtKB-KW"/>
</dbReference>
<dbReference type="Gene3D" id="1.10.287.130">
    <property type="match status" value="1"/>
</dbReference>
<evidence type="ECO:0000256" key="5">
    <source>
        <dbReference type="ARBA" id="ARBA00022553"/>
    </source>
</evidence>
<dbReference type="InterPro" id="IPR050980">
    <property type="entry name" value="2C_sensor_his_kinase"/>
</dbReference>
<dbReference type="PROSITE" id="PS50109">
    <property type="entry name" value="HIS_KIN"/>
    <property type="match status" value="1"/>
</dbReference>
<keyword evidence="6" id="KW-0808">Transferase</keyword>
<dbReference type="SUPFAM" id="SSF55874">
    <property type="entry name" value="ATPase domain of HSP90 chaperone/DNA topoisomerase II/histidine kinase"/>
    <property type="match status" value="1"/>
</dbReference>
<dbReference type="InterPro" id="IPR003660">
    <property type="entry name" value="HAMP_dom"/>
</dbReference>
<evidence type="ECO:0000313" key="13">
    <source>
        <dbReference type="EMBL" id="MFA9949786.1"/>
    </source>
</evidence>
<dbReference type="Gene3D" id="3.30.565.10">
    <property type="entry name" value="Histidine kinase-like ATPase, C-terminal domain"/>
    <property type="match status" value="1"/>
</dbReference>
<keyword evidence="14" id="KW-1185">Reference proteome</keyword>
<keyword evidence="10" id="KW-0472">Membrane</keyword>
<evidence type="ECO:0000256" key="2">
    <source>
        <dbReference type="ARBA" id="ARBA00004651"/>
    </source>
</evidence>
<dbReference type="SMART" id="SM00304">
    <property type="entry name" value="HAMP"/>
    <property type="match status" value="1"/>
</dbReference>
<dbReference type="SMART" id="SM00388">
    <property type="entry name" value="HisKA"/>
    <property type="match status" value="1"/>
</dbReference>
<feature type="transmembrane region" description="Helical" evidence="10">
    <location>
        <begin position="157"/>
        <end position="176"/>
    </location>
</feature>
<comment type="subcellular location">
    <subcellularLocation>
        <location evidence="2">Cell membrane</location>
        <topology evidence="2">Multi-pass membrane protein</topology>
    </subcellularLocation>
</comment>
<evidence type="ECO:0000256" key="10">
    <source>
        <dbReference type="SAM" id="Phobius"/>
    </source>
</evidence>
<dbReference type="SMART" id="SM00387">
    <property type="entry name" value="HATPase_c"/>
    <property type="match status" value="1"/>
</dbReference>
<keyword evidence="5" id="KW-0597">Phosphoprotein</keyword>
<keyword evidence="7" id="KW-0547">Nucleotide-binding</keyword>
<dbReference type="CDD" id="cd00075">
    <property type="entry name" value="HATPase"/>
    <property type="match status" value="1"/>
</dbReference>
<comment type="catalytic activity">
    <reaction evidence="1">
        <text>ATP + protein L-histidine = ADP + protein N-phospho-L-histidine.</text>
        <dbReference type="EC" id="2.7.13.3"/>
    </reaction>
</comment>
<dbReference type="RefSeq" id="WP_418890893.1">
    <property type="nucleotide sequence ID" value="NZ_JBEUWX010000002.1"/>
</dbReference>
<dbReference type="Proteomes" id="UP001574673">
    <property type="component" value="Unassembled WGS sequence"/>
</dbReference>
<keyword evidence="10" id="KW-0812">Transmembrane</keyword>
<comment type="caution">
    <text evidence="13">The sequence shown here is derived from an EMBL/GenBank/DDBJ whole genome shotgun (WGS) entry which is preliminary data.</text>
</comment>
<dbReference type="PANTHER" id="PTHR44936">
    <property type="entry name" value="SENSOR PROTEIN CREC"/>
    <property type="match status" value="1"/>
</dbReference>
<dbReference type="PANTHER" id="PTHR44936:SF10">
    <property type="entry name" value="SENSOR PROTEIN RSTB"/>
    <property type="match status" value="1"/>
</dbReference>
<evidence type="ECO:0000256" key="3">
    <source>
        <dbReference type="ARBA" id="ARBA00012438"/>
    </source>
</evidence>
<keyword evidence="9 13" id="KW-0067">ATP-binding</keyword>
<evidence type="ECO:0000256" key="4">
    <source>
        <dbReference type="ARBA" id="ARBA00022475"/>
    </source>
</evidence>
<evidence type="ECO:0000256" key="9">
    <source>
        <dbReference type="ARBA" id="ARBA00022840"/>
    </source>
</evidence>
<dbReference type="InterPro" id="IPR003661">
    <property type="entry name" value="HisK_dim/P_dom"/>
</dbReference>